<dbReference type="PANTHER" id="PTHR34138:SF1">
    <property type="entry name" value="CELL SHAPE-DETERMINING PROTEIN MREC"/>
    <property type="match status" value="1"/>
</dbReference>
<evidence type="ECO:0000313" key="7">
    <source>
        <dbReference type="EMBL" id="UOO91712.1"/>
    </source>
</evidence>
<protein>
    <recommendedName>
        <fullName evidence="2 5">Cell shape-determining protein MreC</fullName>
    </recommendedName>
    <alternativeName>
        <fullName evidence="4 5">Cell shape protein MreC</fullName>
    </alternativeName>
</protein>
<proteinExistence type="inferred from homology"/>
<reference evidence="7" key="1">
    <citation type="submission" date="2021-12" db="EMBL/GenBank/DDBJ databases">
        <authorList>
            <person name="Veyrier F.J."/>
        </authorList>
    </citation>
    <scope>NUCLEOTIDE SEQUENCE</scope>
    <source>
        <strain evidence="7">SAG 1488-6</strain>
    </source>
</reference>
<dbReference type="Gene3D" id="2.40.10.340">
    <property type="entry name" value="Rod shape-determining protein MreC, domain 1"/>
    <property type="match status" value="1"/>
</dbReference>
<dbReference type="InterPro" id="IPR007221">
    <property type="entry name" value="MreC"/>
</dbReference>
<evidence type="ECO:0000313" key="8">
    <source>
        <dbReference type="Proteomes" id="UP000832034"/>
    </source>
</evidence>
<dbReference type="Pfam" id="PF04085">
    <property type="entry name" value="MreC"/>
    <property type="match status" value="1"/>
</dbReference>
<comment type="similarity">
    <text evidence="1 5">Belongs to the MreC family.</text>
</comment>
<gene>
    <name evidence="7" type="primary">mreC</name>
    <name evidence="7" type="ORF">LVJ81_08690</name>
</gene>
<keyword evidence="8" id="KW-1185">Reference proteome</keyword>
<name>A0ABY4E8C0_VITST</name>
<evidence type="ECO:0000256" key="1">
    <source>
        <dbReference type="ARBA" id="ARBA00009369"/>
    </source>
</evidence>
<comment type="function">
    <text evidence="5">Involved in formation and maintenance of cell shape.</text>
</comment>
<evidence type="ECO:0000256" key="2">
    <source>
        <dbReference type="ARBA" id="ARBA00013855"/>
    </source>
</evidence>
<feature type="domain" description="Rod shape-determining protein MreC beta-barrel core" evidence="6">
    <location>
        <begin position="129"/>
        <end position="270"/>
    </location>
</feature>
<organism evidence="7 8">
    <name type="scientific">Vitreoscilla stercoraria</name>
    <dbReference type="NCBI Taxonomy" id="61"/>
    <lineage>
        <taxon>Bacteria</taxon>
        <taxon>Pseudomonadati</taxon>
        <taxon>Pseudomonadota</taxon>
        <taxon>Betaproteobacteria</taxon>
        <taxon>Neisseriales</taxon>
        <taxon>Neisseriaceae</taxon>
        <taxon>Vitreoscilla</taxon>
    </lineage>
</organism>
<reference evidence="7" key="2">
    <citation type="journal article" date="2022" name="Res Sq">
        <title>Evolution of multicellular longitudinally dividing oral cavity symbionts (Neisseriaceae).</title>
        <authorList>
            <person name="Nyongesa S."/>
            <person name="Weber P."/>
            <person name="Bernet E."/>
            <person name="Pullido F."/>
            <person name="Nieckarz M."/>
            <person name="Delaby M."/>
            <person name="Nieves C."/>
            <person name="Viehboeck T."/>
            <person name="Krause N."/>
            <person name="Rivera-Millot A."/>
            <person name="Nakamura A."/>
            <person name="Vischer N."/>
            <person name="VanNieuwenhze M."/>
            <person name="Brun Y."/>
            <person name="Cava F."/>
            <person name="Bulgheresi S."/>
            <person name="Veyrier F."/>
        </authorList>
    </citation>
    <scope>NUCLEOTIDE SEQUENCE</scope>
    <source>
        <strain evidence="7">SAG 1488-6</strain>
    </source>
</reference>
<dbReference type="Proteomes" id="UP000832034">
    <property type="component" value="Chromosome"/>
</dbReference>
<sequence length="307" mass="33242">MSESLQFNQRRLHPLTKLVLLVLLASILLITDKRVDAVKQMRSQLASIFYPIQWAANQPVNWYNSLNQHFAEQNQLVQTNQALHAENARLKTELSQLKGINNSVDEITANERLKDLLSLPTTDAKIVHVGIEPFPTHYLLDKGSQHGVQVGQAVVTAAGLLGQITSVGNRHSELTLLNNAQNVIPVMVARTGVRSLLYGNLEDLELRYFPVSADLQKDDVLVTSGMDNVYPAGIPVATITSITPTSGTPFYKTTTAATANLTSVRSVLILESKPVVYLNEAESANVATASAVSAASAPIKTESAPAP</sequence>
<dbReference type="RefSeq" id="WP_019958692.1">
    <property type="nucleotide sequence ID" value="NZ_CP091512.1"/>
</dbReference>
<dbReference type="NCBIfam" id="TIGR00219">
    <property type="entry name" value="mreC"/>
    <property type="match status" value="1"/>
</dbReference>
<evidence type="ECO:0000259" key="6">
    <source>
        <dbReference type="Pfam" id="PF04085"/>
    </source>
</evidence>
<dbReference type="EMBL" id="CP091512">
    <property type="protein sequence ID" value="UOO91712.1"/>
    <property type="molecule type" value="Genomic_DNA"/>
</dbReference>
<dbReference type="InterPro" id="IPR055342">
    <property type="entry name" value="MreC_beta-barrel_core"/>
</dbReference>
<dbReference type="PANTHER" id="PTHR34138">
    <property type="entry name" value="CELL SHAPE-DETERMINING PROTEIN MREC"/>
    <property type="match status" value="1"/>
</dbReference>
<accession>A0ABY4E8C0</accession>
<dbReference type="Gene3D" id="2.40.10.350">
    <property type="entry name" value="Rod shape-determining protein MreC, domain 2"/>
    <property type="match status" value="1"/>
</dbReference>
<dbReference type="InterPro" id="IPR042175">
    <property type="entry name" value="Cell/Rod_MreC_2"/>
</dbReference>
<evidence type="ECO:0000256" key="5">
    <source>
        <dbReference type="PIRNR" id="PIRNR038471"/>
    </source>
</evidence>
<keyword evidence="3 5" id="KW-0133">Cell shape</keyword>
<dbReference type="InterPro" id="IPR042177">
    <property type="entry name" value="Cell/Rod_1"/>
</dbReference>
<dbReference type="PIRSF" id="PIRSF038471">
    <property type="entry name" value="MreC"/>
    <property type="match status" value="1"/>
</dbReference>
<evidence type="ECO:0000256" key="3">
    <source>
        <dbReference type="ARBA" id="ARBA00022960"/>
    </source>
</evidence>
<evidence type="ECO:0000256" key="4">
    <source>
        <dbReference type="ARBA" id="ARBA00032089"/>
    </source>
</evidence>